<dbReference type="GO" id="GO:0016831">
    <property type="term" value="F:carboxy-lyase activity"/>
    <property type="evidence" value="ECO:0007669"/>
    <property type="project" value="UniProtKB-KW"/>
</dbReference>
<dbReference type="GO" id="GO:0005829">
    <property type="term" value="C:cytosol"/>
    <property type="evidence" value="ECO:0007669"/>
    <property type="project" value="TreeGrafter"/>
</dbReference>
<dbReference type="Pfam" id="PF04909">
    <property type="entry name" value="Amidohydro_2"/>
    <property type="match status" value="1"/>
</dbReference>
<dbReference type="GO" id="GO:0019748">
    <property type="term" value="P:secondary metabolic process"/>
    <property type="evidence" value="ECO:0007669"/>
    <property type="project" value="TreeGrafter"/>
</dbReference>
<proteinExistence type="inferred from homology"/>
<evidence type="ECO:0000313" key="6">
    <source>
        <dbReference type="Proteomes" id="UP001303473"/>
    </source>
</evidence>
<evidence type="ECO:0000256" key="2">
    <source>
        <dbReference type="ARBA" id="ARBA00023239"/>
    </source>
</evidence>
<dbReference type="InterPro" id="IPR032465">
    <property type="entry name" value="ACMSD"/>
</dbReference>
<dbReference type="AlphaFoldDB" id="A0AAN6MVG9"/>
<dbReference type="SUPFAM" id="SSF51556">
    <property type="entry name" value="Metallo-dependent hydrolases"/>
    <property type="match status" value="1"/>
</dbReference>
<keyword evidence="2 3" id="KW-0456">Lyase</keyword>
<dbReference type="Proteomes" id="UP001303473">
    <property type="component" value="Unassembled WGS sequence"/>
</dbReference>
<protein>
    <recommendedName>
        <fullName evidence="4">Amidohydrolase-related domain-containing protein</fullName>
    </recommendedName>
</protein>
<sequence>MAPPLIALEEHFFSSAVPPKLEESYSEQLKHVPGIYGKLRDLGTQRLQDMDAGMITLQVISHAPGLGGDPTACRAANDQLADAIAWSEKEGIHRLVGFAVAPMAHPTEAAAELRRAIRKPGFLGALVDNHVDGKFFDGPEYDVFWEAAEELDVPIYLHPNWPASADMAPGARYSGSFSNAAALSMASSGLGWHTDTALHVLRLFASGLFDRRPKLKIIIGHMGETIPFMLQRIQALSRRWGDFQRDFRTVYDENIWITTSGVWSLDPLRCILANTKLDHILYSVDYPFQTNEVGLGWITELQSSGLVSKEQLDAIAYENAEKLLGIKIPADSGAAAGS</sequence>
<dbReference type="Gene3D" id="3.20.20.140">
    <property type="entry name" value="Metal-dependent hydrolases"/>
    <property type="match status" value="1"/>
</dbReference>
<organism evidence="5 6">
    <name type="scientific">Diplogelasinospora grovesii</name>
    <dbReference type="NCBI Taxonomy" id="303347"/>
    <lineage>
        <taxon>Eukaryota</taxon>
        <taxon>Fungi</taxon>
        <taxon>Dikarya</taxon>
        <taxon>Ascomycota</taxon>
        <taxon>Pezizomycotina</taxon>
        <taxon>Sordariomycetes</taxon>
        <taxon>Sordariomycetidae</taxon>
        <taxon>Sordariales</taxon>
        <taxon>Diplogelasinosporaceae</taxon>
        <taxon>Diplogelasinospora</taxon>
    </lineage>
</organism>
<reference evidence="6" key="1">
    <citation type="journal article" date="2023" name="Mol. Phylogenet. Evol.">
        <title>Genome-scale phylogeny and comparative genomics of the fungal order Sordariales.</title>
        <authorList>
            <person name="Hensen N."/>
            <person name="Bonometti L."/>
            <person name="Westerberg I."/>
            <person name="Brannstrom I.O."/>
            <person name="Guillou S."/>
            <person name="Cros-Aarteil S."/>
            <person name="Calhoun S."/>
            <person name="Haridas S."/>
            <person name="Kuo A."/>
            <person name="Mondo S."/>
            <person name="Pangilinan J."/>
            <person name="Riley R."/>
            <person name="LaButti K."/>
            <person name="Andreopoulos B."/>
            <person name="Lipzen A."/>
            <person name="Chen C."/>
            <person name="Yan M."/>
            <person name="Daum C."/>
            <person name="Ng V."/>
            <person name="Clum A."/>
            <person name="Steindorff A."/>
            <person name="Ohm R.A."/>
            <person name="Martin F."/>
            <person name="Silar P."/>
            <person name="Natvig D.O."/>
            <person name="Lalanne C."/>
            <person name="Gautier V."/>
            <person name="Ament-Velasquez S.L."/>
            <person name="Kruys A."/>
            <person name="Hutchinson M.I."/>
            <person name="Powell A.J."/>
            <person name="Barry K."/>
            <person name="Miller A.N."/>
            <person name="Grigoriev I.V."/>
            <person name="Debuchy R."/>
            <person name="Gladieux P."/>
            <person name="Hiltunen Thoren M."/>
            <person name="Johannesson H."/>
        </authorList>
    </citation>
    <scope>NUCLEOTIDE SEQUENCE [LARGE SCALE GENOMIC DNA]</scope>
    <source>
        <strain evidence="6">CBS 340.73</strain>
    </source>
</reference>
<evidence type="ECO:0000313" key="5">
    <source>
        <dbReference type="EMBL" id="KAK3933596.1"/>
    </source>
</evidence>
<keyword evidence="6" id="KW-1185">Reference proteome</keyword>
<name>A0AAN6MVG9_9PEZI</name>
<comment type="similarity">
    <text evidence="3">Belongs to the metallo-dependent hydrolases superfamily.</text>
</comment>
<dbReference type="EMBL" id="MU854117">
    <property type="protein sequence ID" value="KAK3933596.1"/>
    <property type="molecule type" value="Genomic_DNA"/>
</dbReference>
<dbReference type="PANTHER" id="PTHR21240:SF30">
    <property type="entry name" value="AMIDOHYDROLASE-RELATED DOMAIN-CONTAINING PROTEIN-RELATED"/>
    <property type="match status" value="1"/>
</dbReference>
<dbReference type="InterPro" id="IPR006680">
    <property type="entry name" value="Amidohydro-rel"/>
</dbReference>
<gene>
    <name evidence="5" type="ORF">QBC46DRAFT_401688</name>
</gene>
<evidence type="ECO:0000256" key="1">
    <source>
        <dbReference type="ARBA" id="ARBA00022793"/>
    </source>
</evidence>
<accession>A0AAN6MVG9</accession>
<evidence type="ECO:0000259" key="4">
    <source>
        <dbReference type="Pfam" id="PF04909"/>
    </source>
</evidence>
<dbReference type="GO" id="GO:0016787">
    <property type="term" value="F:hydrolase activity"/>
    <property type="evidence" value="ECO:0007669"/>
    <property type="project" value="InterPro"/>
</dbReference>
<comment type="caution">
    <text evidence="5">The sequence shown here is derived from an EMBL/GenBank/DDBJ whole genome shotgun (WGS) entry which is preliminary data.</text>
</comment>
<dbReference type="PANTHER" id="PTHR21240">
    <property type="entry name" value="2-AMINO-3-CARBOXYLMUCONATE-6-SEMIALDEHYDE DECARBOXYLASE"/>
    <property type="match status" value="1"/>
</dbReference>
<feature type="domain" description="Amidohydrolase-related" evidence="4">
    <location>
        <begin position="39"/>
        <end position="326"/>
    </location>
</feature>
<dbReference type="FunFam" id="3.20.20.140:FF:000099">
    <property type="entry name" value="Amidohydrolase 2"/>
    <property type="match status" value="1"/>
</dbReference>
<evidence type="ECO:0000256" key="3">
    <source>
        <dbReference type="RuleBase" id="RU366045"/>
    </source>
</evidence>
<dbReference type="InterPro" id="IPR032466">
    <property type="entry name" value="Metal_Hydrolase"/>
</dbReference>
<keyword evidence="1 3" id="KW-0210">Decarboxylase</keyword>